<dbReference type="Pfam" id="PF01609">
    <property type="entry name" value="DDE_Tnp_1"/>
    <property type="match status" value="1"/>
</dbReference>
<reference evidence="3" key="1">
    <citation type="submission" date="2012-11" db="EMBL/GenBank/DDBJ databases">
        <authorList>
            <person name="Lucero-Rivera Y.E."/>
            <person name="Tovar-Ramirez D."/>
        </authorList>
    </citation>
    <scope>NUCLEOTIDE SEQUENCE [LARGE SCALE GENOMIC DNA]</scope>
    <source>
        <strain evidence="3">Araruama</strain>
    </source>
</reference>
<dbReference type="AlphaFoldDB" id="A0A1V1NYT2"/>
<dbReference type="GO" id="GO:0006313">
    <property type="term" value="P:DNA transposition"/>
    <property type="evidence" value="ECO:0007669"/>
    <property type="project" value="InterPro"/>
</dbReference>
<accession>A0A1V1NYT2</accession>
<dbReference type="GO" id="GO:0003677">
    <property type="term" value="F:DNA binding"/>
    <property type="evidence" value="ECO:0007669"/>
    <property type="project" value="InterPro"/>
</dbReference>
<evidence type="ECO:0000313" key="2">
    <source>
        <dbReference type="EMBL" id="ETR67740.1"/>
    </source>
</evidence>
<dbReference type="EMBL" id="ATBP01001235">
    <property type="protein sequence ID" value="ETR67740.1"/>
    <property type="molecule type" value="Genomic_DNA"/>
</dbReference>
<protein>
    <submittedName>
        <fullName evidence="2">Putative transposase (IS5 family protein)</fullName>
    </submittedName>
</protein>
<organism evidence="2 3">
    <name type="scientific">Candidatus Magnetoglobus multicellularis str. Araruama</name>
    <dbReference type="NCBI Taxonomy" id="890399"/>
    <lineage>
        <taxon>Bacteria</taxon>
        <taxon>Pseudomonadati</taxon>
        <taxon>Thermodesulfobacteriota</taxon>
        <taxon>Desulfobacteria</taxon>
        <taxon>Desulfobacterales</taxon>
        <taxon>Desulfobacteraceae</taxon>
        <taxon>Candidatus Magnetoglobus</taxon>
    </lineage>
</organism>
<name>A0A1V1NYT2_9BACT</name>
<sequence>MELGVRLSILEDQHGFILNHIVMEKQTDDKVAIEIVASAQEKFPNISSCSFDKGYYTPSNREKLNEILETVVMPKKGKLSKSDAELEKSEEFIRIRKKHSGVESAINALENHGLDRCPDHGIDGFKRYVSLGILARNIQKIGVPFVSLK</sequence>
<dbReference type="InterPro" id="IPR002559">
    <property type="entry name" value="Transposase_11"/>
</dbReference>
<gene>
    <name evidence="2" type="ORF">OMM_04973</name>
</gene>
<comment type="caution">
    <text evidence="2">The sequence shown here is derived from an EMBL/GenBank/DDBJ whole genome shotgun (WGS) entry which is preliminary data.</text>
</comment>
<evidence type="ECO:0000313" key="3">
    <source>
        <dbReference type="Proteomes" id="UP000189670"/>
    </source>
</evidence>
<proteinExistence type="predicted"/>
<feature type="domain" description="Transposase IS4-like" evidence="1">
    <location>
        <begin position="4"/>
        <end position="138"/>
    </location>
</feature>
<evidence type="ECO:0000259" key="1">
    <source>
        <dbReference type="Pfam" id="PF01609"/>
    </source>
</evidence>
<dbReference type="Proteomes" id="UP000189670">
    <property type="component" value="Unassembled WGS sequence"/>
</dbReference>
<dbReference type="GO" id="GO:0004803">
    <property type="term" value="F:transposase activity"/>
    <property type="evidence" value="ECO:0007669"/>
    <property type="project" value="InterPro"/>
</dbReference>